<dbReference type="SUPFAM" id="SSF53448">
    <property type="entry name" value="Nucleotide-diphospho-sugar transferases"/>
    <property type="match status" value="1"/>
</dbReference>
<dbReference type="SUPFAM" id="SSF49899">
    <property type="entry name" value="Concanavalin A-like lectins/glucanases"/>
    <property type="match status" value="1"/>
</dbReference>
<accession>A0A1Y1INI7</accession>
<protein>
    <submittedName>
        <fullName evidence="3">Glycosyl group 2 family</fullName>
    </submittedName>
</protein>
<evidence type="ECO:0000259" key="2">
    <source>
        <dbReference type="Pfam" id="PF00535"/>
    </source>
</evidence>
<dbReference type="Proteomes" id="UP000054558">
    <property type="component" value="Unassembled WGS sequence"/>
</dbReference>
<evidence type="ECO:0000313" key="4">
    <source>
        <dbReference type="Proteomes" id="UP000054558"/>
    </source>
</evidence>
<reference evidence="3 4" key="1">
    <citation type="journal article" date="2014" name="Nat. Commun.">
        <title>Klebsormidium flaccidum genome reveals primary factors for plant terrestrial adaptation.</title>
        <authorList>
            <person name="Hori K."/>
            <person name="Maruyama F."/>
            <person name="Fujisawa T."/>
            <person name="Togashi T."/>
            <person name="Yamamoto N."/>
            <person name="Seo M."/>
            <person name="Sato S."/>
            <person name="Yamada T."/>
            <person name="Mori H."/>
            <person name="Tajima N."/>
            <person name="Moriyama T."/>
            <person name="Ikeuchi M."/>
            <person name="Watanabe M."/>
            <person name="Wada H."/>
            <person name="Kobayashi K."/>
            <person name="Saito M."/>
            <person name="Masuda T."/>
            <person name="Sasaki-Sekimoto Y."/>
            <person name="Mashiguchi K."/>
            <person name="Awai K."/>
            <person name="Shimojima M."/>
            <person name="Masuda S."/>
            <person name="Iwai M."/>
            <person name="Nobusawa T."/>
            <person name="Narise T."/>
            <person name="Kondo S."/>
            <person name="Saito H."/>
            <person name="Sato R."/>
            <person name="Murakawa M."/>
            <person name="Ihara Y."/>
            <person name="Oshima-Yamada Y."/>
            <person name="Ohtaka K."/>
            <person name="Satoh M."/>
            <person name="Sonobe K."/>
            <person name="Ishii M."/>
            <person name="Ohtani R."/>
            <person name="Kanamori-Sato M."/>
            <person name="Honoki R."/>
            <person name="Miyazaki D."/>
            <person name="Mochizuki H."/>
            <person name="Umetsu J."/>
            <person name="Higashi K."/>
            <person name="Shibata D."/>
            <person name="Kamiya Y."/>
            <person name="Sato N."/>
            <person name="Nakamura Y."/>
            <person name="Tabata S."/>
            <person name="Ida S."/>
            <person name="Kurokawa K."/>
            <person name="Ohta H."/>
        </authorList>
    </citation>
    <scope>NUCLEOTIDE SEQUENCE [LARGE SCALE GENOMIC DNA]</scope>
    <source>
        <strain evidence="3 4">NIES-2285</strain>
    </source>
</reference>
<dbReference type="Pfam" id="PF00535">
    <property type="entry name" value="Glycos_transf_2"/>
    <property type="match status" value="1"/>
</dbReference>
<gene>
    <name evidence="3" type="ORF">KFL_010170040</name>
</gene>
<proteinExistence type="predicted"/>
<feature type="compositionally biased region" description="Low complexity" evidence="1">
    <location>
        <begin position="931"/>
        <end position="944"/>
    </location>
</feature>
<dbReference type="CDD" id="cd00761">
    <property type="entry name" value="Glyco_tranf_GTA_type"/>
    <property type="match status" value="1"/>
</dbReference>
<dbReference type="InterPro" id="IPR013320">
    <property type="entry name" value="ConA-like_dom_sf"/>
</dbReference>
<dbReference type="EMBL" id="DF237966">
    <property type="protein sequence ID" value="GAQ92455.1"/>
    <property type="molecule type" value="Genomic_DNA"/>
</dbReference>
<feature type="domain" description="Glycosyltransferase 2-like" evidence="2">
    <location>
        <begin position="401"/>
        <end position="508"/>
    </location>
</feature>
<name>A0A1Y1INI7_KLENI</name>
<sequence>MHMFCVHTEDRPDREENVAKQAEKYGLEIEIVEFERDEESPMRGCCTSHQAIIEMAKQRDLDEVMIIENDVCFEEDPLQYASGPPGLPANMLYLGGTLSRIYFEEPTRLEGSDTVGLLTVKPTHTFLDLDKLIRSRRQDVLVLTMDESPDSAFETFGATDYSNAYIVSGEVAGESDIIATRQQVKGVRFAKDFYHRAKMTDCFREQSSQLIGVANIAAIVSRLQEIIFMPAVHAPHSADTQEIFDCKWELLRRSAEQRRLWLPSTCLSTHCYVLKRDTYSRAIDLLAANIDRPLEDIQPVDVVYQTQLHPTIQCYSLLKPVASQIPSFSDIEARAVDYRKLHMYNRPPQYPVAYERKSIPKARVRNEGRTLCLDRVDPDDLPRVSVITVTRNHHRLFALPVNNFMNFDYPKDKLEWVIVDDSEVGHDAKPALGALRSDKRVRFVRLRTKDSRALTIGRKRQIGCENATGDVFLHMDDDDLVPSYAITARVKSLLTYDAECVGSTNILCYDISTSELYNWPSADAFGDRTILPEAGLAYTKRFWKEKGWEDVHFEEGKAFLSGRDLNKIVDIPSQFHLIAMTHSGNCTGTLRTAKRVGAKLHADASFSWGITERTVDFSGHKWYIKDSLEPLQPGPCYWTADNVKTDAGQLLLSVAKAASGSWMSSEVMIDESFGYGTYQIVVKDALALHNENIVFGAFIWDETNPVYNGEIDMMEASRFGDPFNPFNAQFVIAPWNVDGRINRFAIPASATSAVLTLQWSPTVLQMTIACPETGYSFSWGPRDSSIIPVPSGKERLHLNAWQNFGNGPTDSQPVTFHVQSFSFSNAAPTNSSTLPPVVALSPTSTLTPVPNATAASLNPTLAPTPTPYFSFNNESDPSPAPSQFNNATISPLVPTGTPYVWWFGRNDTPAAGPEPSITPAPSIAQAPSNVQTAPAQAPAPTRLVPAPPPQQVVPSLVTSQPSSAGTLSQSLIAVAIVGCILSALIA</sequence>
<dbReference type="Gene3D" id="2.60.120.200">
    <property type="match status" value="1"/>
</dbReference>
<feature type="region of interest" description="Disordered" evidence="1">
    <location>
        <begin position="910"/>
        <end position="960"/>
    </location>
</feature>
<dbReference type="Gene3D" id="3.90.550.10">
    <property type="entry name" value="Spore Coat Polysaccharide Biosynthesis Protein SpsA, Chain A"/>
    <property type="match status" value="1"/>
</dbReference>
<organism evidence="3 4">
    <name type="scientific">Klebsormidium nitens</name>
    <name type="common">Green alga</name>
    <name type="synonym">Ulothrix nitens</name>
    <dbReference type="NCBI Taxonomy" id="105231"/>
    <lineage>
        <taxon>Eukaryota</taxon>
        <taxon>Viridiplantae</taxon>
        <taxon>Streptophyta</taxon>
        <taxon>Klebsormidiophyceae</taxon>
        <taxon>Klebsormidiales</taxon>
        <taxon>Klebsormidiaceae</taxon>
        <taxon>Klebsormidium</taxon>
    </lineage>
</organism>
<dbReference type="AlphaFoldDB" id="A0A1Y1INI7"/>
<dbReference type="InterPro" id="IPR001173">
    <property type="entry name" value="Glyco_trans_2-like"/>
</dbReference>
<dbReference type="InterPro" id="IPR029044">
    <property type="entry name" value="Nucleotide-diphossugar_trans"/>
</dbReference>
<keyword evidence="4" id="KW-1185">Reference proteome</keyword>
<evidence type="ECO:0000256" key="1">
    <source>
        <dbReference type="SAM" id="MobiDB-lite"/>
    </source>
</evidence>
<evidence type="ECO:0000313" key="3">
    <source>
        <dbReference type="EMBL" id="GAQ92455.1"/>
    </source>
</evidence>